<dbReference type="GO" id="GO:0006351">
    <property type="term" value="P:DNA-templated transcription"/>
    <property type="evidence" value="ECO:0007669"/>
    <property type="project" value="UniProtKB-UniRule"/>
</dbReference>
<organism evidence="12 13">
    <name type="scientific">Candidatus Ventrousia excrementavium</name>
    <dbReference type="NCBI Taxonomy" id="2840961"/>
    <lineage>
        <taxon>Bacteria</taxon>
        <taxon>Bacillati</taxon>
        <taxon>Bacillota</taxon>
        <taxon>Clostridia</taxon>
        <taxon>Eubacteriales</taxon>
        <taxon>Clostridiaceae</taxon>
        <taxon>Clostridiaceae incertae sedis</taxon>
        <taxon>Candidatus Ventrousia</taxon>
    </lineage>
</organism>
<evidence type="ECO:0000256" key="3">
    <source>
        <dbReference type="ARBA" id="ARBA00013725"/>
    </source>
</evidence>
<protein>
    <recommendedName>
        <fullName evidence="3 10">DNA-directed RNA polymerase subunit omega</fullName>
        <shortName evidence="10">RNAP omega subunit</shortName>
        <ecNumber evidence="2 10">2.7.7.6</ecNumber>
    </recommendedName>
    <alternativeName>
        <fullName evidence="10">RNA polymerase omega subunit</fullName>
    </alternativeName>
    <alternativeName>
        <fullName evidence="8 10">Transcriptase subunit omega</fullName>
    </alternativeName>
</protein>
<evidence type="ECO:0000313" key="13">
    <source>
        <dbReference type="Proteomes" id="UP000824073"/>
    </source>
</evidence>
<dbReference type="PANTHER" id="PTHR34476">
    <property type="entry name" value="DNA-DIRECTED RNA POLYMERASE SUBUNIT OMEGA"/>
    <property type="match status" value="1"/>
</dbReference>
<dbReference type="Pfam" id="PF01192">
    <property type="entry name" value="RNA_pol_Rpb6"/>
    <property type="match status" value="1"/>
</dbReference>
<evidence type="ECO:0000256" key="4">
    <source>
        <dbReference type="ARBA" id="ARBA00022478"/>
    </source>
</evidence>
<evidence type="ECO:0000256" key="8">
    <source>
        <dbReference type="ARBA" id="ARBA00029924"/>
    </source>
</evidence>
<proteinExistence type="inferred from homology"/>
<keyword evidence="7 10" id="KW-0804">Transcription</keyword>
<dbReference type="AlphaFoldDB" id="A0A9D1S1Y4"/>
<comment type="function">
    <text evidence="10">Promotes RNA polymerase assembly. Latches the N- and C-terminal regions of the beta' subunit thereby facilitating its interaction with the beta and alpha subunits.</text>
</comment>
<dbReference type="PANTHER" id="PTHR34476:SF1">
    <property type="entry name" value="DNA-DIRECTED RNA POLYMERASE SUBUNIT OMEGA"/>
    <property type="match status" value="1"/>
</dbReference>
<dbReference type="InterPro" id="IPR003716">
    <property type="entry name" value="DNA-dir_RNA_pol_omega"/>
</dbReference>
<comment type="caution">
    <text evidence="12">The sequence shown here is derived from an EMBL/GenBank/DDBJ whole genome shotgun (WGS) entry which is preliminary data.</text>
</comment>
<evidence type="ECO:0000256" key="7">
    <source>
        <dbReference type="ARBA" id="ARBA00023163"/>
    </source>
</evidence>
<comment type="catalytic activity">
    <reaction evidence="9 10">
        <text>RNA(n) + a ribonucleoside 5'-triphosphate = RNA(n+1) + diphosphate</text>
        <dbReference type="Rhea" id="RHEA:21248"/>
        <dbReference type="Rhea" id="RHEA-COMP:14527"/>
        <dbReference type="Rhea" id="RHEA-COMP:17342"/>
        <dbReference type="ChEBI" id="CHEBI:33019"/>
        <dbReference type="ChEBI" id="CHEBI:61557"/>
        <dbReference type="ChEBI" id="CHEBI:140395"/>
        <dbReference type="EC" id="2.7.7.6"/>
    </reaction>
</comment>
<dbReference type="Gene3D" id="3.90.940.10">
    <property type="match status" value="1"/>
</dbReference>
<evidence type="ECO:0000256" key="2">
    <source>
        <dbReference type="ARBA" id="ARBA00012418"/>
    </source>
</evidence>
<keyword evidence="6 10" id="KW-0548">Nucleotidyltransferase</keyword>
<dbReference type="InterPro" id="IPR006110">
    <property type="entry name" value="Pol_omega/Rpo6/RPB6"/>
</dbReference>
<keyword evidence="5 10" id="KW-0808">Transferase</keyword>
<evidence type="ECO:0000256" key="5">
    <source>
        <dbReference type="ARBA" id="ARBA00022679"/>
    </source>
</evidence>
<keyword evidence="4 10" id="KW-0240">DNA-directed RNA polymerase</keyword>
<dbReference type="EMBL" id="DVMR01000061">
    <property type="protein sequence ID" value="HIU44272.1"/>
    <property type="molecule type" value="Genomic_DNA"/>
</dbReference>
<dbReference type="Proteomes" id="UP000824073">
    <property type="component" value="Unassembled WGS sequence"/>
</dbReference>
<dbReference type="GO" id="GO:0003899">
    <property type="term" value="F:DNA-directed RNA polymerase activity"/>
    <property type="evidence" value="ECO:0007669"/>
    <property type="project" value="UniProtKB-UniRule"/>
</dbReference>
<sequence length="104" mass="11649">MLYPSMNDLLKKVNNRYMLVNLTAKRARDIADEAEEAQTPLTEKPVKMALNDIMSGHIVLREHHADEQDADTAPAEPVHEAEPSDEETGETPVLDESAQESEQH</sequence>
<feature type="region of interest" description="Disordered" evidence="11">
    <location>
        <begin position="59"/>
        <end position="104"/>
    </location>
</feature>
<accession>A0A9D1S1Y4</accession>
<evidence type="ECO:0000256" key="11">
    <source>
        <dbReference type="SAM" id="MobiDB-lite"/>
    </source>
</evidence>
<dbReference type="HAMAP" id="MF_00366">
    <property type="entry name" value="RNApol_bact_RpoZ"/>
    <property type="match status" value="1"/>
</dbReference>
<evidence type="ECO:0000313" key="12">
    <source>
        <dbReference type="EMBL" id="HIU44272.1"/>
    </source>
</evidence>
<evidence type="ECO:0000256" key="10">
    <source>
        <dbReference type="HAMAP-Rule" id="MF_00366"/>
    </source>
</evidence>
<name>A0A9D1S1Y4_9CLOT</name>
<reference evidence="12" key="1">
    <citation type="submission" date="2020-10" db="EMBL/GenBank/DDBJ databases">
        <authorList>
            <person name="Gilroy R."/>
        </authorList>
    </citation>
    <scope>NUCLEOTIDE SEQUENCE</scope>
    <source>
        <strain evidence="12">CHK191-8634</strain>
    </source>
</reference>
<evidence type="ECO:0000256" key="6">
    <source>
        <dbReference type="ARBA" id="ARBA00022695"/>
    </source>
</evidence>
<dbReference type="SMART" id="SM01409">
    <property type="entry name" value="RNA_pol_Rpb6"/>
    <property type="match status" value="1"/>
</dbReference>
<reference evidence="12" key="2">
    <citation type="journal article" date="2021" name="PeerJ">
        <title>Extensive microbial diversity within the chicken gut microbiome revealed by metagenomics and culture.</title>
        <authorList>
            <person name="Gilroy R."/>
            <person name="Ravi A."/>
            <person name="Getino M."/>
            <person name="Pursley I."/>
            <person name="Horton D.L."/>
            <person name="Alikhan N.F."/>
            <person name="Baker D."/>
            <person name="Gharbi K."/>
            <person name="Hall N."/>
            <person name="Watson M."/>
            <person name="Adriaenssens E.M."/>
            <person name="Foster-Nyarko E."/>
            <person name="Jarju S."/>
            <person name="Secka A."/>
            <person name="Antonio M."/>
            <person name="Oren A."/>
            <person name="Chaudhuri R.R."/>
            <person name="La Ragione R."/>
            <person name="Hildebrand F."/>
            <person name="Pallen M.J."/>
        </authorList>
    </citation>
    <scope>NUCLEOTIDE SEQUENCE</scope>
    <source>
        <strain evidence="12">CHK191-8634</strain>
    </source>
</reference>
<comment type="subunit">
    <text evidence="10">The RNAP catalytic core consists of 2 alpha, 1 beta, 1 beta' and 1 omega subunit. When a sigma factor is associated with the core the holoenzyme is formed, which can initiate transcription.</text>
</comment>
<evidence type="ECO:0000256" key="1">
    <source>
        <dbReference type="ARBA" id="ARBA00006711"/>
    </source>
</evidence>
<dbReference type="NCBIfam" id="TIGR00690">
    <property type="entry name" value="rpoZ"/>
    <property type="match status" value="1"/>
</dbReference>
<evidence type="ECO:0000256" key="9">
    <source>
        <dbReference type="ARBA" id="ARBA00048552"/>
    </source>
</evidence>
<dbReference type="InterPro" id="IPR036161">
    <property type="entry name" value="RPB6/omega-like_sf"/>
</dbReference>
<comment type="similarity">
    <text evidence="1 10">Belongs to the RNA polymerase subunit omega family.</text>
</comment>
<dbReference type="GO" id="GO:0000428">
    <property type="term" value="C:DNA-directed RNA polymerase complex"/>
    <property type="evidence" value="ECO:0007669"/>
    <property type="project" value="UniProtKB-KW"/>
</dbReference>
<dbReference type="SUPFAM" id="SSF63562">
    <property type="entry name" value="RPB6/omega subunit-like"/>
    <property type="match status" value="1"/>
</dbReference>
<dbReference type="GO" id="GO:0003677">
    <property type="term" value="F:DNA binding"/>
    <property type="evidence" value="ECO:0007669"/>
    <property type="project" value="UniProtKB-UniRule"/>
</dbReference>
<gene>
    <name evidence="10 12" type="primary">rpoZ</name>
    <name evidence="12" type="ORF">IAB67_08265</name>
</gene>
<dbReference type="EC" id="2.7.7.6" evidence="2 10"/>